<keyword evidence="1" id="KW-0812">Transmembrane</keyword>
<dbReference type="EMBL" id="CP002382">
    <property type="protein sequence ID" value="AEP09349.1"/>
    <property type="molecule type" value="Genomic_DNA"/>
</dbReference>
<dbReference type="AlphaFoldDB" id="G2KLX0"/>
<name>G2KLX0_MICAA</name>
<proteinExistence type="predicted"/>
<dbReference type="OrthoDB" id="9809622at2"/>
<gene>
    <name evidence="2" type="ordered locus">MICA_1019</name>
</gene>
<dbReference type="RefSeq" id="WP_014102572.1">
    <property type="nucleotide sequence ID" value="NC_016026.1"/>
</dbReference>
<dbReference type="Proteomes" id="UP000009286">
    <property type="component" value="Chromosome"/>
</dbReference>
<dbReference type="STRING" id="856793.MICA_1019"/>
<feature type="transmembrane region" description="Helical" evidence="1">
    <location>
        <begin position="12"/>
        <end position="34"/>
    </location>
</feature>
<sequence>MLKRVARLVFLVGYKIAAPFFLIIAFPWALYIRWTTKADVKTPRLVWGATPIINNSYWSLAMRAAGYESETFTTQYYAAINARDNWDRLLDEEYPHLPYPFRICIAFLASLKRYDVFFIPFHGYFLGNTPLWRFEYYLFKLARKKVVVLSYGADFFVYRRIRSIPLIHGLLMSYPGAAKRQGIIAKHVDYWATHADAVIPGWLGTDGLGRWDALTPSALCLDLNQWTPSARKSQADGNGDTVYIAHAPNHRGFKGTEFIVDTIQRLKNEGLKVELVLLEKKQNYEVREILKEKVDILIEQVINTGHGLNGLEGLASGLPTISNLEDEDYTVYMRRWSFFSECPLVSACPENLADVLRKLIMRPELRHQLGTAGYQYIEKYHGYDSAQYLFSNIIDYVYGRKESLINMYHPLLGEYKKEQPKIIHPLVNNKIVD</sequence>
<keyword evidence="1" id="KW-0472">Membrane</keyword>
<dbReference type="HOGENOM" id="CLU_640456_0_0_5"/>
<protein>
    <submittedName>
        <fullName evidence="2">Uncharacterized protein</fullName>
    </submittedName>
</protein>
<dbReference type="SUPFAM" id="SSF53756">
    <property type="entry name" value="UDP-Glycosyltransferase/glycogen phosphorylase"/>
    <property type="match status" value="1"/>
</dbReference>
<accession>G2KLX0</accession>
<reference evidence="2 3" key="1">
    <citation type="journal article" date="2011" name="BMC Genomics">
        <title>Genomic insights into an obligate epibiotic bacterial predator: Micavibrio aeruginosavorus ARL-13.</title>
        <authorList>
            <person name="Wang Z."/>
            <person name="Kadouri D."/>
            <person name="Wu M."/>
        </authorList>
    </citation>
    <scope>NUCLEOTIDE SEQUENCE [LARGE SCALE GENOMIC DNA]</scope>
    <source>
        <strain evidence="2 3">ARL-13</strain>
    </source>
</reference>
<organism evidence="2 3">
    <name type="scientific">Micavibrio aeruginosavorus (strain ARL-13)</name>
    <dbReference type="NCBI Taxonomy" id="856793"/>
    <lineage>
        <taxon>Bacteria</taxon>
        <taxon>Pseudomonadati</taxon>
        <taxon>Bdellovibrionota</taxon>
        <taxon>Bdellovibrionia</taxon>
        <taxon>Bdellovibrionales</taxon>
        <taxon>Pseudobdellovibrionaceae</taxon>
        <taxon>Micavibrio</taxon>
    </lineage>
</organism>
<dbReference type="Gene3D" id="3.40.50.2000">
    <property type="entry name" value="Glycogen Phosphorylase B"/>
    <property type="match status" value="1"/>
</dbReference>
<evidence type="ECO:0000256" key="1">
    <source>
        <dbReference type="SAM" id="Phobius"/>
    </source>
</evidence>
<dbReference type="KEGG" id="mai:MICA_1019"/>
<evidence type="ECO:0000313" key="3">
    <source>
        <dbReference type="Proteomes" id="UP000009286"/>
    </source>
</evidence>
<keyword evidence="1" id="KW-1133">Transmembrane helix</keyword>
<evidence type="ECO:0000313" key="2">
    <source>
        <dbReference type="EMBL" id="AEP09349.1"/>
    </source>
</evidence>
<keyword evidence="3" id="KW-1185">Reference proteome</keyword>
<dbReference type="eggNOG" id="COG0438">
    <property type="taxonomic scope" value="Bacteria"/>
</dbReference>